<keyword evidence="1" id="KW-0812">Transmembrane</keyword>
<keyword evidence="1" id="KW-0472">Membrane</keyword>
<evidence type="ECO:0000313" key="2">
    <source>
        <dbReference type="EMBL" id="CAE0334234.1"/>
    </source>
</evidence>
<evidence type="ECO:0000256" key="1">
    <source>
        <dbReference type="SAM" id="Phobius"/>
    </source>
</evidence>
<organism evidence="2">
    <name type="scientific">Strombidium inclinatum</name>
    <dbReference type="NCBI Taxonomy" id="197538"/>
    <lineage>
        <taxon>Eukaryota</taxon>
        <taxon>Sar</taxon>
        <taxon>Alveolata</taxon>
        <taxon>Ciliophora</taxon>
        <taxon>Intramacronucleata</taxon>
        <taxon>Spirotrichea</taxon>
        <taxon>Oligotrichia</taxon>
        <taxon>Strombidiidae</taxon>
        <taxon>Strombidium</taxon>
    </lineage>
</organism>
<protein>
    <submittedName>
        <fullName evidence="2">Uncharacterized protein</fullName>
    </submittedName>
</protein>
<proteinExistence type="predicted"/>
<name>A0A7S3IVY0_9SPIT</name>
<accession>A0A7S3IVY0</accession>
<sequence>MNEWTDASKVGSILGFAVFFIMYIVTIGMIFFDISWTSREFDMEIAKDRQKMTELGMDKKMPELEAELAIRLSGKKEDDLVDDQLMGEAQKIDRSSFGKYM</sequence>
<gene>
    <name evidence="2" type="ORF">SINC0208_LOCUS14873</name>
</gene>
<dbReference type="EMBL" id="HBIH01037160">
    <property type="protein sequence ID" value="CAE0334234.1"/>
    <property type="molecule type" value="Transcribed_RNA"/>
</dbReference>
<reference evidence="2" key="1">
    <citation type="submission" date="2021-01" db="EMBL/GenBank/DDBJ databases">
        <authorList>
            <person name="Corre E."/>
            <person name="Pelletier E."/>
            <person name="Niang G."/>
            <person name="Scheremetjew M."/>
            <person name="Finn R."/>
            <person name="Kale V."/>
            <person name="Holt S."/>
            <person name="Cochrane G."/>
            <person name="Meng A."/>
            <person name="Brown T."/>
            <person name="Cohen L."/>
        </authorList>
    </citation>
    <scope>NUCLEOTIDE SEQUENCE</scope>
    <source>
        <strain evidence="2">S3</strain>
    </source>
</reference>
<keyword evidence="1" id="KW-1133">Transmembrane helix</keyword>
<dbReference type="AlphaFoldDB" id="A0A7S3IVY0"/>
<feature type="transmembrane region" description="Helical" evidence="1">
    <location>
        <begin position="12"/>
        <end position="32"/>
    </location>
</feature>